<feature type="region of interest" description="Disordered" evidence="2">
    <location>
        <begin position="104"/>
        <end position="137"/>
    </location>
</feature>
<keyword evidence="1" id="KW-0808">Transferase</keyword>
<organism evidence="3 4">
    <name type="scientific">Ophiocordyceps camponoti-rufipedis</name>
    <dbReference type="NCBI Taxonomy" id="2004952"/>
    <lineage>
        <taxon>Eukaryota</taxon>
        <taxon>Fungi</taxon>
        <taxon>Dikarya</taxon>
        <taxon>Ascomycota</taxon>
        <taxon>Pezizomycotina</taxon>
        <taxon>Sordariomycetes</taxon>
        <taxon>Hypocreomycetidae</taxon>
        <taxon>Hypocreales</taxon>
        <taxon>Ophiocordycipitaceae</taxon>
        <taxon>Ophiocordyceps</taxon>
    </lineage>
</organism>
<dbReference type="InterPro" id="IPR050317">
    <property type="entry name" value="Plant_Fungal_Acyltransferase"/>
</dbReference>
<dbReference type="OrthoDB" id="21502at2759"/>
<evidence type="ECO:0000256" key="2">
    <source>
        <dbReference type="SAM" id="MobiDB-lite"/>
    </source>
</evidence>
<dbReference type="Pfam" id="PF02458">
    <property type="entry name" value="Transferase"/>
    <property type="match status" value="1"/>
</dbReference>
<accession>A0A2C5ZKF7</accession>
<evidence type="ECO:0000313" key="3">
    <source>
        <dbReference type="EMBL" id="PHH80516.1"/>
    </source>
</evidence>
<dbReference type="EMBL" id="NJES01000015">
    <property type="protein sequence ID" value="PHH80516.1"/>
    <property type="molecule type" value="Genomic_DNA"/>
</dbReference>
<protein>
    <submittedName>
        <fullName evidence="3">Uncharacterized protein</fullName>
    </submittedName>
</protein>
<dbReference type="Proteomes" id="UP000226431">
    <property type="component" value="Unassembled WGS sequence"/>
</dbReference>
<dbReference type="PANTHER" id="PTHR31642:SF310">
    <property type="entry name" value="FATTY ALCOHOL:CAFFEOYL-COA ACYLTRANSFERASE"/>
    <property type="match status" value="1"/>
</dbReference>
<dbReference type="STRING" id="2004952.A0A2C5ZKF7"/>
<dbReference type="Gene3D" id="3.30.559.10">
    <property type="entry name" value="Chloramphenicol acetyltransferase-like domain"/>
    <property type="match status" value="2"/>
</dbReference>
<name>A0A2C5ZKF7_9HYPO</name>
<sequence>MKTAAESPPTEDDVYPVHLLDGTKLFRSLLVCYVFRFNHVLDAQKLHASLSTLLEIGDWRKLGGRLRLKEDGRLEIHVPRPFTLQRPAVLFTHQKLDSSIETHPAGRHLAKPSNSCSSNRHNQSQIEAFAQRPDSPRSVKDLIEKEMPQLSLHVTSFNDATVIALLWPHTLMDAAGLNLLLTKWSLVLHGKGQDVSPVACARQDMLEQAELQSHEEREEPVVNRLRPGLFGLIVMVARIVWHKMCRTTYETRTIMLSGHDVLQLRQLAERDISSQLEKEDGKALVSESDVLAAWGAKLAASSQQKSRPITIYSYINARFRLPFFRSTPDKECIQNMILIAYASLSAQTATEPLGRLALSHRRQVAEQSTTQQTLAYFAMQRKHAKSHQTTRVLFGDPSANTLNFNNLTKFDLFRAMDFSPAVAAGQQDTAGGNPPGTVVVFYPLVLNDTPSMDMLCVLGKDDADNCLMVGSFLPRTWVKIEMELQRLQSS</sequence>
<reference evidence="3 4" key="1">
    <citation type="submission" date="2017-06" db="EMBL/GenBank/DDBJ databases">
        <title>Ant-infecting Ophiocordyceps genomes reveal a high diversity of potential behavioral manipulation genes and a possible major role for enterotoxins.</title>
        <authorList>
            <person name="De Bekker C."/>
            <person name="Evans H.C."/>
            <person name="Brachmann A."/>
            <person name="Hughes D.P."/>
        </authorList>
    </citation>
    <scope>NUCLEOTIDE SEQUENCE [LARGE SCALE GENOMIC DNA]</scope>
    <source>
        <strain evidence="3 4">Map16</strain>
    </source>
</reference>
<proteinExistence type="predicted"/>
<dbReference type="InterPro" id="IPR023213">
    <property type="entry name" value="CAT-like_dom_sf"/>
</dbReference>
<keyword evidence="4" id="KW-1185">Reference proteome</keyword>
<dbReference type="GO" id="GO:0016747">
    <property type="term" value="F:acyltransferase activity, transferring groups other than amino-acyl groups"/>
    <property type="evidence" value="ECO:0007669"/>
    <property type="project" value="TreeGrafter"/>
</dbReference>
<evidence type="ECO:0000256" key="1">
    <source>
        <dbReference type="ARBA" id="ARBA00022679"/>
    </source>
</evidence>
<feature type="compositionally biased region" description="Polar residues" evidence="2">
    <location>
        <begin position="112"/>
        <end position="126"/>
    </location>
</feature>
<comment type="caution">
    <text evidence="3">The sequence shown here is derived from an EMBL/GenBank/DDBJ whole genome shotgun (WGS) entry which is preliminary data.</text>
</comment>
<dbReference type="AlphaFoldDB" id="A0A2C5ZKF7"/>
<evidence type="ECO:0000313" key="4">
    <source>
        <dbReference type="Proteomes" id="UP000226431"/>
    </source>
</evidence>
<gene>
    <name evidence="3" type="ORF">CDD80_1283</name>
</gene>
<dbReference type="PANTHER" id="PTHR31642">
    <property type="entry name" value="TRICHOTHECENE 3-O-ACETYLTRANSFERASE"/>
    <property type="match status" value="1"/>
</dbReference>